<sequence>MTESIKNQVKVHSRLTVVSSTPTERVGHVCALSPLDHIMSSHTVHIIYYYRTSPFSKQGRYAMDLDNVRVSLSELLSKYPRMTGRLVRDVDGQWEVKYNDAGIRMLKADVGITVDQWLRFADESDERNLTVWEDMPDGDPTSWSPFQIQVNEFVGGGLAIGISFPHLLADPTSAILFYKSWTDSERSDIAGHHPPIVSLPQLDNHPPLLATGNPPGTIKYLQKNSKLTPTPCPTKMATASFKFSTTMIKQGLLKISNKCPDATPFEYLTALFWSQIIKHKTQMADSPMHSISLCVDARKLVDVPIPMKFFGNLLHFSQLCLQNEVLTGDNGIAEAVKCLHGHLIGIKKDDIFSMVDLLKSSREEPDGVYPNPVQMYGPELTCVNLDHLMSSKDELESLVYEAKFRNNEKPVHMSCHVGKADGAGLIIVAPSPEGGLARTVTVTLPVVEVEKLCEDPVIMGMAPTMIVSGRRN</sequence>
<dbReference type="Gene3D" id="3.30.559.10">
    <property type="entry name" value="Chloramphenicol acetyltransferase-like domain"/>
    <property type="match status" value="2"/>
</dbReference>
<dbReference type="AlphaFoldDB" id="A0A5N6N4I5"/>
<reference evidence="2 3" key="1">
    <citation type="submission" date="2019-05" db="EMBL/GenBank/DDBJ databases">
        <title>Mikania micrantha, genome provides insights into the molecular mechanism of rapid growth.</title>
        <authorList>
            <person name="Liu B."/>
        </authorList>
    </citation>
    <scope>NUCLEOTIDE SEQUENCE [LARGE SCALE GENOMIC DNA]</scope>
    <source>
        <strain evidence="2">NLD-2019</strain>
        <tissue evidence="2">Leaf</tissue>
    </source>
</reference>
<dbReference type="OrthoDB" id="671439at2759"/>
<evidence type="ECO:0000313" key="3">
    <source>
        <dbReference type="Proteomes" id="UP000326396"/>
    </source>
</evidence>
<dbReference type="Pfam" id="PF02458">
    <property type="entry name" value="Transferase"/>
    <property type="match status" value="1"/>
</dbReference>
<dbReference type="EMBL" id="SZYD01000013">
    <property type="protein sequence ID" value="KAD4385195.1"/>
    <property type="molecule type" value="Genomic_DNA"/>
</dbReference>
<gene>
    <name evidence="2" type="ORF">E3N88_25363</name>
</gene>
<protein>
    <submittedName>
        <fullName evidence="2">Uncharacterized protein</fullName>
    </submittedName>
</protein>
<keyword evidence="3" id="KW-1185">Reference proteome</keyword>
<name>A0A5N6N4I5_9ASTR</name>
<comment type="caution">
    <text evidence="2">The sequence shown here is derived from an EMBL/GenBank/DDBJ whole genome shotgun (WGS) entry which is preliminary data.</text>
</comment>
<dbReference type="GO" id="GO:0016747">
    <property type="term" value="F:acyltransferase activity, transferring groups other than amino-acyl groups"/>
    <property type="evidence" value="ECO:0007669"/>
    <property type="project" value="TreeGrafter"/>
</dbReference>
<evidence type="ECO:0000256" key="1">
    <source>
        <dbReference type="ARBA" id="ARBA00009861"/>
    </source>
</evidence>
<dbReference type="InterPro" id="IPR023213">
    <property type="entry name" value="CAT-like_dom_sf"/>
</dbReference>
<comment type="similarity">
    <text evidence="1">Belongs to the plant acyltransferase family.</text>
</comment>
<accession>A0A5N6N4I5</accession>
<organism evidence="2 3">
    <name type="scientific">Mikania micrantha</name>
    <name type="common">bitter vine</name>
    <dbReference type="NCBI Taxonomy" id="192012"/>
    <lineage>
        <taxon>Eukaryota</taxon>
        <taxon>Viridiplantae</taxon>
        <taxon>Streptophyta</taxon>
        <taxon>Embryophyta</taxon>
        <taxon>Tracheophyta</taxon>
        <taxon>Spermatophyta</taxon>
        <taxon>Magnoliopsida</taxon>
        <taxon>eudicotyledons</taxon>
        <taxon>Gunneridae</taxon>
        <taxon>Pentapetalae</taxon>
        <taxon>asterids</taxon>
        <taxon>campanulids</taxon>
        <taxon>Asterales</taxon>
        <taxon>Asteraceae</taxon>
        <taxon>Asteroideae</taxon>
        <taxon>Heliantheae alliance</taxon>
        <taxon>Eupatorieae</taxon>
        <taxon>Mikania</taxon>
    </lineage>
</organism>
<proteinExistence type="inferred from homology"/>
<dbReference type="PANTHER" id="PTHR31642">
    <property type="entry name" value="TRICHOTHECENE 3-O-ACETYLTRANSFERASE"/>
    <property type="match status" value="1"/>
</dbReference>
<evidence type="ECO:0000313" key="2">
    <source>
        <dbReference type="EMBL" id="KAD4385195.1"/>
    </source>
</evidence>
<dbReference type="Proteomes" id="UP000326396">
    <property type="component" value="Linkage Group LG3"/>
</dbReference>
<dbReference type="PANTHER" id="PTHR31642:SF316">
    <property type="entry name" value="PROTEIN ECERIFERUM 26-LIKE"/>
    <property type="match status" value="1"/>
</dbReference>
<dbReference type="InterPro" id="IPR050317">
    <property type="entry name" value="Plant_Fungal_Acyltransferase"/>
</dbReference>